<dbReference type="GO" id="GO:0007021">
    <property type="term" value="P:tubulin complex assembly"/>
    <property type="evidence" value="ECO:0007669"/>
    <property type="project" value="InterPro"/>
</dbReference>
<proteinExistence type="predicted"/>
<dbReference type="GO" id="GO:0005096">
    <property type="term" value="F:GTPase activator activity"/>
    <property type="evidence" value="ECO:0007669"/>
    <property type="project" value="InterPro"/>
</dbReference>
<name>A0A5C3QIH1_9AGAR</name>
<dbReference type="Proteomes" id="UP000305067">
    <property type="component" value="Unassembled WGS sequence"/>
</dbReference>
<dbReference type="GO" id="GO:0007023">
    <property type="term" value="P:post-chaperonin tubulin folding pathway"/>
    <property type="evidence" value="ECO:0007669"/>
    <property type="project" value="InterPro"/>
</dbReference>
<dbReference type="Pfam" id="PF23579">
    <property type="entry name" value="ARM_TBCD"/>
    <property type="match status" value="1"/>
</dbReference>
<evidence type="ECO:0000256" key="1">
    <source>
        <dbReference type="ARBA" id="ARBA00023186"/>
    </source>
</evidence>
<dbReference type="GO" id="GO:0000226">
    <property type="term" value="P:microtubule cytoskeleton organization"/>
    <property type="evidence" value="ECO:0007669"/>
    <property type="project" value="TreeGrafter"/>
</dbReference>
<dbReference type="Pfam" id="PF25767">
    <property type="entry name" value="ARM_TBCD_2nd"/>
    <property type="match status" value="1"/>
</dbReference>
<evidence type="ECO:0000313" key="7">
    <source>
        <dbReference type="Proteomes" id="UP000305067"/>
    </source>
</evidence>
<dbReference type="AlphaFoldDB" id="A0A5C3QIH1"/>
<dbReference type="PROSITE" id="PS50077">
    <property type="entry name" value="HEAT_REPEAT"/>
    <property type="match status" value="1"/>
</dbReference>
<dbReference type="InterPro" id="IPR021133">
    <property type="entry name" value="HEAT_type_2"/>
</dbReference>
<dbReference type="InterPro" id="IPR016024">
    <property type="entry name" value="ARM-type_fold"/>
</dbReference>
<feature type="domain" description="Tubulin-folding cofactor D ARM repeats" evidence="5">
    <location>
        <begin position="321"/>
        <end position="519"/>
    </location>
</feature>
<feature type="domain" description="Tubulin-folding cofactor D C-terminal" evidence="4">
    <location>
        <begin position="860"/>
        <end position="1071"/>
    </location>
</feature>
<dbReference type="Gene3D" id="1.25.10.10">
    <property type="entry name" value="Leucine-rich Repeat Variant"/>
    <property type="match status" value="2"/>
</dbReference>
<accession>A0A5C3QIH1</accession>
<protein>
    <submittedName>
        <fullName evidence="6">TBCD protein</fullName>
    </submittedName>
</protein>
<dbReference type="InterPro" id="IPR058033">
    <property type="entry name" value="ARM_TBCD_2nd"/>
</dbReference>
<evidence type="ECO:0000313" key="6">
    <source>
        <dbReference type="EMBL" id="TFL01823.1"/>
    </source>
</evidence>
<evidence type="ECO:0000256" key="3">
    <source>
        <dbReference type="SAM" id="MobiDB-lite"/>
    </source>
</evidence>
<dbReference type="InterPro" id="IPR011989">
    <property type="entry name" value="ARM-like"/>
</dbReference>
<dbReference type="OrthoDB" id="1735853at2759"/>
<organism evidence="6 7">
    <name type="scientific">Pterulicium gracile</name>
    <dbReference type="NCBI Taxonomy" id="1884261"/>
    <lineage>
        <taxon>Eukaryota</taxon>
        <taxon>Fungi</taxon>
        <taxon>Dikarya</taxon>
        <taxon>Basidiomycota</taxon>
        <taxon>Agaricomycotina</taxon>
        <taxon>Agaricomycetes</taxon>
        <taxon>Agaricomycetidae</taxon>
        <taxon>Agaricales</taxon>
        <taxon>Pleurotineae</taxon>
        <taxon>Pterulaceae</taxon>
        <taxon>Pterulicium</taxon>
    </lineage>
</organism>
<dbReference type="PANTHER" id="PTHR12658:SF0">
    <property type="entry name" value="TUBULIN-SPECIFIC CHAPERONE D"/>
    <property type="match status" value="1"/>
</dbReference>
<feature type="repeat" description="HEAT" evidence="2">
    <location>
        <begin position="340"/>
        <end position="377"/>
    </location>
</feature>
<dbReference type="SUPFAM" id="SSF48371">
    <property type="entry name" value="ARM repeat"/>
    <property type="match status" value="1"/>
</dbReference>
<dbReference type="InterPro" id="IPR033162">
    <property type="entry name" value="TBCD"/>
</dbReference>
<dbReference type="Pfam" id="PF12612">
    <property type="entry name" value="TFCD_C"/>
    <property type="match status" value="1"/>
</dbReference>
<dbReference type="GO" id="GO:0048487">
    <property type="term" value="F:beta-tubulin binding"/>
    <property type="evidence" value="ECO:0007669"/>
    <property type="project" value="InterPro"/>
</dbReference>
<dbReference type="PANTHER" id="PTHR12658">
    <property type="entry name" value="BETA-TUBULIN COFACTOR D"/>
    <property type="match status" value="1"/>
</dbReference>
<keyword evidence="1" id="KW-0143">Chaperone</keyword>
<feature type="region of interest" description="Disordered" evidence="3">
    <location>
        <begin position="912"/>
        <end position="942"/>
    </location>
</feature>
<gene>
    <name evidence="6" type="ORF">BDV98DRAFT_604482</name>
</gene>
<sequence length="1158" mass="129137">MEAVADVRIFTTFERHDEFIKLQASLLLLDSSTEPPIEQVNEESKALDRLKFILDEYQEQAYLLDRVLDTLISPVVDCLKKHVQEYTSSPDRPLSAHRLHVLAQLLFHYVKFRGYKVISRHFPHEVADVPILLRFIDPENTVITQAAQWHLRYVLLLWMSLICMVPFDFAQFGSVGGQPAVDQIEGYGKKYIGQPGVERDSAVVLLSRFYRRKDCLAKFIDFLEWAKALISSEDNVFQAVGILSLLAEIAKTGAAELVQDNVSQFMGILDAANLKPGLSNNTVARKLMSKLRARVALRLLPARRRAVRRGVKLGGGSSIDQGEEEEMDIDDDTMEIVEGVLDKLFDSLQDKDTIVRWSSAKNIGRISERLPADFASQIFETILGLFSTHFIAAASLYDLPSIAEAPWHGACLGCAEMITKGLVGPTQLEKLMPWLFEALFFDIRKGSHSIGSKVRDAAAYVAWALAKHVSPANLQPYATSLAKKLVTVALCDREVHIRRAASAAFQEHVGRTSLFPHGIDVLRMTDFYAVSLRRNAFLSAADQVAGLSVYRQGLINHLTSVTLRHWDPTMRRLGSQSLQLLCRHDLDNLAGATVQTLTPLLSTGDVSDTHGALLGMIAIAQIYRATPPLESKADELFSLLALVPSQMALGIRNSLVTEAACDFISATIHKQEIDMKKKPAGVFWRSIVEFGLKHRSDDVQQAAANVMGRVTQLVECSQEISRLTTELKKGTLNKQQSLGRVLGAIDYGMNHEALIKSVDCLVECTEPSSTIMKINIEARRNCYSAMAQIGERHGTHSLPPACFMRMYTSLLTGLEDYTMDERGDVGSWIRMACMRGLAAFIQAAYTSTGACPLGPQEFHEGIAGILKQGMERLDNVRHVAGEAFLQIYSLDGRSSNEAWRLAGEDVVKKCFDGRQDSSEPHPSSTQVYGSQTELHGDTSWSDSKTHFPKAVWLLDIPQYRREVLRGLVISIGSKTDVTQRFASASLVKYSTKVVVYDGEYTRMELLEDLLDIARPNLTSNNILIPVLQTLHVLLEEDVLTALSEHPQGLDRLREALKLVTWNALRLKNLQRISQSMKITCQLVALTSLYHDAVKNLLSYLSHPFPKVRAETAEYFYFVLQEKDIGRETEPIEEVLLETEWVSDADANHAVQSLGTLLA</sequence>
<evidence type="ECO:0000259" key="5">
    <source>
        <dbReference type="Pfam" id="PF25767"/>
    </source>
</evidence>
<feature type="compositionally biased region" description="Polar residues" evidence="3">
    <location>
        <begin position="920"/>
        <end position="942"/>
    </location>
</feature>
<evidence type="ECO:0000259" key="4">
    <source>
        <dbReference type="Pfam" id="PF12612"/>
    </source>
</evidence>
<dbReference type="EMBL" id="ML178824">
    <property type="protein sequence ID" value="TFL01823.1"/>
    <property type="molecule type" value="Genomic_DNA"/>
</dbReference>
<reference evidence="6 7" key="1">
    <citation type="journal article" date="2019" name="Nat. Ecol. Evol.">
        <title>Megaphylogeny resolves global patterns of mushroom evolution.</title>
        <authorList>
            <person name="Varga T."/>
            <person name="Krizsan K."/>
            <person name="Foldi C."/>
            <person name="Dima B."/>
            <person name="Sanchez-Garcia M."/>
            <person name="Sanchez-Ramirez S."/>
            <person name="Szollosi G.J."/>
            <person name="Szarkandi J.G."/>
            <person name="Papp V."/>
            <person name="Albert L."/>
            <person name="Andreopoulos W."/>
            <person name="Angelini C."/>
            <person name="Antonin V."/>
            <person name="Barry K.W."/>
            <person name="Bougher N.L."/>
            <person name="Buchanan P."/>
            <person name="Buyck B."/>
            <person name="Bense V."/>
            <person name="Catcheside P."/>
            <person name="Chovatia M."/>
            <person name="Cooper J."/>
            <person name="Damon W."/>
            <person name="Desjardin D."/>
            <person name="Finy P."/>
            <person name="Geml J."/>
            <person name="Haridas S."/>
            <person name="Hughes K."/>
            <person name="Justo A."/>
            <person name="Karasinski D."/>
            <person name="Kautmanova I."/>
            <person name="Kiss B."/>
            <person name="Kocsube S."/>
            <person name="Kotiranta H."/>
            <person name="LaButti K.M."/>
            <person name="Lechner B.E."/>
            <person name="Liimatainen K."/>
            <person name="Lipzen A."/>
            <person name="Lukacs Z."/>
            <person name="Mihaltcheva S."/>
            <person name="Morgado L.N."/>
            <person name="Niskanen T."/>
            <person name="Noordeloos M.E."/>
            <person name="Ohm R.A."/>
            <person name="Ortiz-Santana B."/>
            <person name="Ovrebo C."/>
            <person name="Racz N."/>
            <person name="Riley R."/>
            <person name="Savchenko A."/>
            <person name="Shiryaev A."/>
            <person name="Soop K."/>
            <person name="Spirin V."/>
            <person name="Szebenyi C."/>
            <person name="Tomsovsky M."/>
            <person name="Tulloss R.E."/>
            <person name="Uehling J."/>
            <person name="Grigoriev I.V."/>
            <person name="Vagvolgyi C."/>
            <person name="Papp T."/>
            <person name="Martin F.M."/>
            <person name="Miettinen O."/>
            <person name="Hibbett D.S."/>
            <person name="Nagy L.G."/>
        </authorList>
    </citation>
    <scope>NUCLEOTIDE SEQUENCE [LARGE SCALE GENOMIC DNA]</scope>
    <source>
        <strain evidence="6 7">CBS 309.79</strain>
    </source>
</reference>
<keyword evidence="7" id="KW-1185">Reference proteome</keyword>
<evidence type="ECO:0000256" key="2">
    <source>
        <dbReference type="PROSITE-ProRule" id="PRU00103"/>
    </source>
</evidence>
<dbReference type="InterPro" id="IPR022577">
    <property type="entry name" value="TBCD_C"/>
</dbReference>
<dbReference type="STRING" id="1884261.A0A5C3QIH1"/>